<gene>
    <name evidence="8" type="ORF">FGO68_gene3054</name>
</gene>
<evidence type="ECO:0000256" key="3">
    <source>
        <dbReference type="ARBA" id="ARBA00022989"/>
    </source>
</evidence>
<dbReference type="Pfam" id="PF03798">
    <property type="entry name" value="TRAM_LAG1_CLN8"/>
    <property type="match status" value="1"/>
</dbReference>
<comment type="caution">
    <text evidence="8">The sequence shown here is derived from an EMBL/GenBank/DDBJ whole genome shotgun (WGS) entry which is preliminary data.</text>
</comment>
<accession>A0A8J8T0F1</accession>
<keyword evidence="3 6" id="KW-1133">Transmembrane helix</keyword>
<dbReference type="AlphaFoldDB" id="A0A8J8T0F1"/>
<organism evidence="8 9">
    <name type="scientific">Halteria grandinella</name>
    <dbReference type="NCBI Taxonomy" id="5974"/>
    <lineage>
        <taxon>Eukaryota</taxon>
        <taxon>Sar</taxon>
        <taxon>Alveolata</taxon>
        <taxon>Ciliophora</taxon>
        <taxon>Intramacronucleata</taxon>
        <taxon>Spirotrichea</taxon>
        <taxon>Stichotrichia</taxon>
        <taxon>Sporadotrichida</taxon>
        <taxon>Halteriidae</taxon>
        <taxon>Halteria</taxon>
    </lineage>
</organism>
<comment type="subcellular location">
    <subcellularLocation>
        <location evidence="1">Membrane</location>
        <topology evidence="1">Multi-pass membrane protein</topology>
    </subcellularLocation>
</comment>
<keyword evidence="2 5" id="KW-0812">Transmembrane</keyword>
<keyword evidence="4 5" id="KW-0472">Membrane</keyword>
<dbReference type="InterPro" id="IPR042512">
    <property type="entry name" value="TLCD5"/>
</dbReference>
<dbReference type="OrthoDB" id="284464at2759"/>
<dbReference type="PANTHER" id="PTHR31898:SF1">
    <property type="entry name" value="TLC DOMAIN-CONTAINING PROTEIN 5"/>
    <property type="match status" value="1"/>
</dbReference>
<evidence type="ECO:0000259" key="7">
    <source>
        <dbReference type="PROSITE" id="PS50922"/>
    </source>
</evidence>
<dbReference type="InterPro" id="IPR006634">
    <property type="entry name" value="TLC-dom"/>
</dbReference>
<feature type="transmembrane region" description="Helical" evidence="6">
    <location>
        <begin position="100"/>
        <end position="120"/>
    </location>
</feature>
<evidence type="ECO:0000313" key="9">
    <source>
        <dbReference type="Proteomes" id="UP000785679"/>
    </source>
</evidence>
<dbReference type="PROSITE" id="PS50922">
    <property type="entry name" value="TLC"/>
    <property type="match status" value="1"/>
</dbReference>
<dbReference type="Proteomes" id="UP000785679">
    <property type="component" value="Unassembled WGS sequence"/>
</dbReference>
<sequence length="198" mass="22576">MTASSSAPFLSPYLGAYLSDHSITLLQLTIASFLFWNVFNIVAFNLPLPDQKLSREDYLDLRNRITSFVHGFLIMVLSFYNTFFVQSACGEANTQFEEQLLIISNGYFFYDLFAMIYLGICDRSMFIHHFICLSGVNFGLFTRYAGNVLLSSTFVAEVSNPPMHFRVILKHLGLRYTLAYSACLCCTGHGYARRTTLW</sequence>
<dbReference type="PANTHER" id="PTHR31898">
    <property type="entry name" value="TRANSMEMBRANE PROTEIN 136"/>
    <property type="match status" value="1"/>
</dbReference>
<name>A0A8J8T0F1_HALGN</name>
<evidence type="ECO:0000256" key="1">
    <source>
        <dbReference type="ARBA" id="ARBA00004141"/>
    </source>
</evidence>
<evidence type="ECO:0000256" key="5">
    <source>
        <dbReference type="PROSITE-ProRule" id="PRU00205"/>
    </source>
</evidence>
<protein>
    <recommendedName>
        <fullName evidence="7">TLC domain-containing protein</fullName>
    </recommendedName>
</protein>
<keyword evidence="9" id="KW-1185">Reference proteome</keyword>
<reference evidence="8" key="1">
    <citation type="submission" date="2019-06" db="EMBL/GenBank/DDBJ databases">
        <authorList>
            <person name="Zheng W."/>
        </authorList>
    </citation>
    <scope>NUCLEOTIDE SEQUENCE</scope>
    <source>
        <strain evidence="8">QDHG01</strain>
    </source>
</reference>
<proteinExistence type="predicted"/>
<evidence type="ECO:0000256" key="4">
    <source>
        <dbReference type="ARBA" id="ARBA00023136"/>
    </source>
</evidence>
<evidence type="ECO:0000313" key="8">
    <source>
        <dbReference type="EMBL" id="TNV77300.1"/>
    </source>
</evidence>
<feature type="transmembrane region" description="Helical" evidence="6">
    <location>
        <begin position="67"/>
        <end position="88"/>
    </location>
</feature>
<feature type="domain" description="TLC" evidence="7">
    <location>
        <begin position="56"/>
        <end position="198"/>
    </location>
</feature>
<evidence type="ECO:0000256" key="2">
    <source>
        <dbReference type="ARBA" id="ARBA00022692"/>
    </source>
</evidence>
<dbReference type="EMBL" id="RRYP01012152">
    <property type="protein sequence ID" value="TNV77300.1"/>
    <property type="molecule type" value="Genomic_DNA"/>
</dbReference>
<feature type="transmembrane region" description="Helical" evidence="6">
    <location>
        <begin position="23"/>
        <end position="46"/>
    </location>
</feature>
<evidence type="ECO:0000256" key="6">
    <source>
        <dbReference type="SAM" id="Phobius"/>
    </source>
</evidence>
<dbReference type="GO" id="GO:0016020">
    <property type="term" value="C:membrane"/>
    <property type="evidence" value="ECO:0007669"/>
    <property type="project" value="UniProtKB-SubCell"/>
</dbReference>